<dbReference type="InterPro" id="IPR014710">
    <property type="entry name" value="RmlC-like_jellyroll"/>
</dbReference>
<organism evidence="2 3">
    <name type="scientific">Candidatus Phycosocius bacilliformis</name>
    <dbReference type="NCBI Taxonomy" id="1445552"/>
    <lineage>
        <taxon>Bacteria</taxon>
        <taxon>Pseudomonadati</taxon>
        <taxon>Pseudomonadota</taxon>
        <taxon>Alphaproteobacteria</taxon>
        <taxon>Caulobacterales</taxon>
        <taxon>Caulobacterales incertae sedis</taxon>
        <taxon>Candidatus Phycosocius</taxon>
    </lineage>
</organism>
<dbReference type="Proteomes" id="UP000245086">
    <property type="component" value="Unassembled WGS sequence"/>
</dbReference>
<dbReference type="InterPro" id="IPR013096">
    <property type="entry name" value="Cupin_2"/>
</dbReference>
<evidence type="ECO:0000259" key="1">
    <source>
        <dbReference type="Pfam" id="PF07883"/>
    </source>
</evidence>
<sequence>MVWVTQDFVSTAPESQDLTTRRDWEARLVRYVDLRPCYNAFIDCRTPGSEAKENFTIIGPGVSENPEQYVHIAEPHGFNIGGARQPPACVNSQHSHDTAEVFLVHSGHWRFDLGEYGQDAQVKLGPGDVISIPTGMFRGFTNIGSDTGFLWAVLGEDDPGRVLWAPEVFRLAREHGLVLLESGQLIDTIAGQKVPPDAAIMPETTAEQVAALHVPSAAEAAGFVAKAKPGSHPIIHKDGILRGEHGFSLSQVSLKPGDLLTDCAGSVIFIHQGAAKLVCDDGALDLAAGDTLSIPLGRQPAIIAAADSLIHVVKKV</sequence>
<dbReference type="Pfam" id="PF07883">
    <property type="entry name" value="Cupin_2"/>
    <property type="match status" value="1"/>
</dbReference>
<evidence type="ECO:0000313" key="2">
    <source>
        <dbReference type="EMBL" id="GBF57947.1"/>
    </source>
</evidence>
<reference evidence="2 3" key="1">
    <citation type="journal article" date="2018" name="Genome Announc.">
        <title>Draft Genome Sequence of "Candidatus Phycosocius bacilliformis," an Alphaproteobacterial Ectosymbiont of the Hydrocarbon-Producing Green Alga Botryococcus braunii.</title>
        <authorList>
            <person name="Tanabe Y."/>
            <person name="Yamaguchi H."/>
            <person name="Watanabe M.M."/>
        </authorList>
    </citation>
    <scope>NUCLEOTIDE SEQUENCE [LARGE SCALE GENOMIC DNA]</scope>
    <source>
        <strain evidence="2 3">BOTRYCO-2</strain>
    </source>
</reference>
<gene>
    <name evidence="2" type="ORF">PbB2_01618</name>
</gene>
<feature type="domain" description="Cupin type-2" evidence="1">
    <location>
        <begin position="87"/>
        <end position="146"/>
    </location>
</feature>
<proteinExistence type="predicted"/>
<dbReference type="OrthoDB" id="6058at2"/>
<evidence type="ECO:0000313" key="3">
    <source>
        <dbReference type="Proteomes" id="UP000245086"/>
    </source>
</evidence>
<dbReference type="SUPFAM" id="SSF51182">
    <property type="entry name" value="RmlC-like cupins"/>
    <property type="match status" value="1"/>
</dbReference>
<dbReference type="AlphaFoldDB" id="A0A2P2EA43"/>
<keyword evidence="3" id="KW-1185">Reference proteome</keyword>
<name>A0A2P2EA43_9PROT</name>
<dbReference type="Gene3D" id="2.60.120.10">
    <property type="entry name" value="Jelly Rolls"/>
    <property type="match status" value="1"/>
</dbReference>
<accession>A0A2P2EA43</accession>
<dbReference type="EMBL" id="BFBR01000004">
    <property type="protein sequence ID" value="GBF57947.1"/>
    <property type="molecule type" value="Genomic_DNA"/>
</dbReference>
<comment type="caution">
    <text evidence="2">The sequence shown here is derived from an EMBL/GenBank/DDBJ whole genome shotgun (WGS) entry which is preliminary data.</text>
</comment>
<dbReference type="InterPro" id="IPR011051">
    <property type="entry name" value="RmlC_Cupin_sf"/>
</dbReference>
<protein>
    <recommendedName>
        <fullName evidence="1">Cupin type-2 domain-containing protein</fullName>
    </recommendedName>
</protein>